<comment type="similarity">
    <text evidence="1">Belongs to the LysR transcriptional regulatory family.</text>
</comment>
<keyword evidence="2" id="KW-0805">Transcription regulation</keyword>
<evidence type="ECO:0000256" key="4">
    <source>
        <dbReference type="ARBA" id="ARBA00023163"/>
    </source>
</evidence>
<keyword evidence="7" id="KW-1185">Reference proteome</keyword>
<dbReference type="Gene3D" id="3.40.190.290">
    <property type="match status" value="1"/>
</dbReference>
<feature type="domain" description="HTH lysR-type" evidence="5">
    <location>
        <begin position="1"/>
        <end position="58"/>
    </location>
</feature>
<dbReference type="AlphaFoldDB" id="A0A558CCC5"/>
<reference evidence="6 7" key="2">
    <citation type="submission" date="2019-08" db="EMBL/GenBank/DDBJ databases">
        <title>Amycolatopsis acidicola sp. nov., isolated from peat swamp forest soil.</title>
        <authorList>
            <person name="Srisuk N."/>
        </authorList>
    </citation>
    <scope>NUCLEOTIDE SEQUENCE [LARGE SCALE GENOMIC DNA]</scope>
    <source>
        <strain evidence="6 7">TBRC 6029</strain>
    </source>
</reference>
<dbReference type="PANTHER" id="PTHR30346:SF0">
    <property type="entry name" value="HCA OPERON TRANSCRIPTIONAL ACTIVATOR HCAR"/>
    <property type="match status" value="1"/>
</dbReference>
<dbReference type="PANTHER" id="PTHR30346">
    <property type="entry name" value="TRANSCRIPTIONAL DUAL REGULATOR HCAR-RELATED"/>
    <property type="match status" value="1"/>
</dbReference>
<dbReference type="InterPro" id="IPR036388">
    <property type="entry name" value="WH-like_DNA-bd_sf"/>
</dbReference>
<organism evidence="6 7">
    <name type="scientific">Amycolatopsis rhizosphaerae</name>
    <dbReference type="NCBI Taxonomy" id="2053003"/>
    <lineage>
        <taxon>Bacteria</taxon>
        <taxon>Bacillati</taxon>
        <taxon>Actinomycetota</taxon>
        <taxon>Actinomycetes</taxon>
        <taxon>Pseudonocardiales</taxon>
        <taxon>Pseudonocardiaceae</taxon>
        <taxon>Amycolatopsis</taxon>
    </lineage>
</organism>
<dbReference type="FunFam" id="1.10.10.10:FF:000001">
    <property type="entry name" value="LysR family transcriptional regulator"/>
    <property type="match status" value="1"/>
</dbReference>
<evidence type="ECO:0000313" key="6">
    <source>
        <dbReference type="EMBL" id="TVT46421.1"/>
    </source>
</evidence>
<evidence type="ECO:0000256" key="1">
    <source>
        <dbReference type="ARBA" id="ARBA00009437"/>
    </source>
</evidence>
<sequence>MDLDAVRTFLKVSSEGQFQSAADELGITQQAVSKRIGALERELGVVLFARGPRGATLTVDGQAFLPHAHELLQAADRALASVMPGRRALRVDVRNRRTAPATLLHAFYQQRRGRDLDVVALPDLNLEAALAAVAGGAVDATFRGLADPRRQLSGMGLSSALVIEDRHELLVGPKHPLADAPSVTPRQLADHPIWMPGLPSGDEVAAYYAELGATFGITIDVLGPAFGAEVLMTEIAESATLANLVGEGSRYLWPAHYDLRRIPIVDPTPVFPLWVIWRTNNRQPDLAELLAFLEADFAGRQGSDRWRPSWARHGH</sequence>
<dbReference type="PROSITE" id="PS50931">
    <property type="entry name" value="HTH_LYSR"/>
    <property type="match status" value="1"/>
</dbReference>
<protein>
    <submittedName>
        <fullName evidence="6">LysR family transcriptional regulator</fullName>
    </submittedName>
</protein>
<gene>
    <name evidence="6" type="ORF">FNH05_20020</name>
</gene>
<dbReference type="Pfam" id="PF03466">
    <property type="entry name" value="LysR_substrate"/>
    <property type="match status" value="1"/>
</dbReference>
<evidence type="ECO:0000313" key="7">
    <source>
        <dbReference type="Proteomes" id="UP000320011"/>
    </source>
</evidence>
<dbReference type="InterPro" id="IPR000847">
    <property type="entry name" value="LysR_HTH_N"/>
</dbReference>
<reference evidence="6 7" key="1">
    <citation type="submission" date="2019-07" db="EMBL/GenBank/DDBJ databases">
        <authorList>
            <person name="Duangmal K."/>
            <person name="Teo W.F.A."/>
        </authorList>
    </citation>
    <scope>NUCLEOTIDE SEQUENCE [LARGE SCALE GENOMIC DNA]</scope>
    <source>
        <strain evidence="6 7">TBRC 6029</strain>
    </source>
</reference>
<dbReference type="InterPro" id="IPR036390">
    <property type="entry name" value="WH_DNA-bd_sf"/>
</dbReference>
<proteinExistence type="inferred from homology"/>
<dbReference type="Proteomes" id="UP000320011">
    <property type="component" value="Unassembled WGS sequence"/>
</dbReference>
<keyword evidence="3" id="KW-0238">DNA-binding</keyword>
<name>A0A558CCC5_9PSEU</name>
<dbReference type="Pfam" id="PF00126">
    <property type="entry name" value="HTH_1"/>
    <property type="match status" value="1"/>
</dbReference>
<dbReference type="Gene3D" id="1.10.10.10">
    <property type="entry name" value="Winged helix-like DNA-binding domain superfamily/Winged helix DNA-binding domain"/>
    <property type="match status" value="1"/>
</dbReference>
<dbReference type="PRINTS" id="PR00039">
    <property type="entry name" value="HTHLYSR"/>
</dbReference>
<dbReference type="InterPro" id="IPR005119">
    <property type="entry name" value="LysR_subst-bd"/>
</dbReference>
<evidence type="ECO:0000256" key="2">
    <source>
        <dbReference type="ARBA" id="ARBA00023015"/>
    </source>
</evidence>
<dbReference type="RefSeq" id="WP_144590233.1">
    <property type="nucleotide sequence ID" value="NZ_VJWX01000201.1"/>
</dbReference>
<evidence type="ECO:0000259" key="5">
    <source>
        <dbReference type="PROSITE" id="PS50931"/>
    </source>
</evidence>
<keyword evidence="4" id="KW-0804">Transcription</keyword>
<dbReference type="GO" id="GO:0003700">
    <property type="term" value="F:DNA-binding transcription factor activity"/>
    <property type="evidence" value="ECO:0007669"/>
    <property type="project" value="InterPro"/>
</dbReference>
<dbReference type="SUPFAM" id="SSF53850">
    <property type="entry name" value="Periplasmic binding protein-like II"/>
    <property type="match status" value="1"/>
</dbReference>
<comment type="caution">
    <text evidence="6">The sequence shown here is derived from an EMBL/GenBank/DDBJ whole genome shotgun (WGS) entry which is preliminary data.</text>
</comment>
<dbReference type="GO" id="GO:0032993">
    <property type="term" value="C:protein-DNA complex"/>
    <property type="evidence" value="ECO:0007669"/>
    <property type="project" value="TreeGrafter"/>
</dbReference>
<dbReference type="OrthoDB" id="3828349at2"/>
<dbReference type="GO" id="GO:0003677">
    <property type="term" value="F:DNA binding"/>
    <property type="evidence" value="ECO:0007669"/>
    <property type="project" value="UniProtKB-KW"/>
</dbReference>
<evidence type="ECO:0000256" key="3">
    <source>
        <dbReference type="ARBA" id="ARBA00023125"/>
    </source>
</evidence>
<accession>A0A558CCC5</accession>
<dbReference type="EMBL" id="VJWX01000201">
    <property type="protein sequence ID" value="TVT46421.1"/>
    <property type="molecule type" value="Genomic_DNA"/>
</dbReference>
<dbReference type="SUPFAM" id="SSF46785">
    <property type="entry name" value="Winged helix' DNA-binding domain"/>
    <property type="match status" value="1"/>
</dbReference>